<dbReference type="EMBL" id="JBHSAB010000026">
    <property type="protein sequence ID" value="MFC3909632.1"/>
    <property type="molecule type" value="Genomic_DNA"/>
</dbReference>
<evidence type="ECO:0008006" key="3">
    <source>
        <dbReference type="Google" id="ProtNLM"/>
    </source>
</evidence>
<accession>A0ABV8CHC7</accession>
<gene>
    <name evidence="1" type="ORF">ACFORL_11180</name>
</gene>
<dbReference type="RefSeq" id="WP_382344033.1">
    <property type="nucleotide sequence ID" value="NZ_JBHSAB010000026.1"/>
</dbReference>
<proteinExistence type="predicted"/>
<name>A0ABV8CHC7_9GAMM</name>
<protein>
    <recommendedName>
        <fullName evidence="3">Substrate of the Dot/Icm secretion system</fullName>
    </recommendedName>
</protein>
<dbReference type="Proteomes" id="UP001595758">
    <property type="component" value="Unassembled WGS sequence"/>
</dbReference>
<comment type="caution">
    <text evidence="1">The sequence shown here is derived from an EMBL/GenBank/DDBJ whole genome shotgun (WGS) entry which is preliminary data.</text>
</comment>
<sequence length="432" mass="47768">MGKENQKEMEPVYVLPDTFISDIKNIRELYQKKKNNIKLAEKTDPGKLKKFFYATDVSARNTQIALCEGLFSYMESKYQISALDSKLRANPGSLSDQEKNDYMYVSRILFACTLMINQQILSTYITRSEKNAKLVQVLHDIRKISSGNLIDMRTKACCLLEAQNFLKEVSSQVQPPLPEGLRTHKDAFAEYVKEELEKLDECYKCSYPIAGLCASLLGSIGEISGYTTGSLVGGLVSKSSALMPAKIKIIAALTSCAVLIMGPGATVGVMLLAPTYADCIVTSFTSITLAYVMGKSLKLVGKGVGYTIGFSLDMSIALLCKTCSLICTSLSAKDQDCVVNGYTLTDGMRVEGGELVSKEELDYMVNQQEKNPAPDMVYDEESQTYSIEVEKQKLTISKEMMDTLKQWVDIMQSPPKKPPVLVEPAIKELSLF</sequence>
<reference evidence="2" key="1">
    <citation type="journal article" date="2019" name="Int. J. Syst. Evol. Microbiol.">
        <title>The Global Catalogue of Microorganisms (GCM) 10K type strain sequencing project: providing services to taxonomists for standard genome sequencing and annotation.</title>
        <authorList>
            <consortium name="The Broad Institute Genomics Platform"/>
            <consortium name="The Broad Institute Genome Sequencing Center for Infectious Disease"/>
            <person name="Wu L."/>
            <person name="Ma J."/>
        </authorList>
    </citation>
    <scope>NUCLEOTIDE SEQUENCE [LARGE SCALE GENOMIC DNA]</scope>
    <source>
        <strain evidence="2">CCUG 59858</strain>
    </source>
</reference>
<organism evidence="1 2">
    <name type="scientific">Legionella dresdenensis</name>
    <dbReference type="NCBI Taxonomy" id="450200"/>
    <lineage>
        <taxon>Bacteria</taxon>
        <taxon>Pseudomonadati</taxon>
        <taxon>Pseudomonadota</taxon>
        <taxon>Gammaproteobacteria</taxon>
        <taxon>Legionellales</taxon>
        <taxon>Legionellaceae</taxon>
        <taxon>Legionella</taxon>
    </lineage>
</organism>
<evidence type="ECO:0000313" key="2">
    <source>
        <dbReference type="Proteomes" id="UP001595758"/>
    </source>
</evidence>
<keyword evidence="2" id="KW-1185">Reference proteome</keyword>
<evidence type="ECO:0000313" key="1">
    <source>
        <dbReference type="EMBL" id="MFC3909632.1"/>
    </source>
</evidence>